<dbReference type="GO" id="GO:0008962">
    <property type="term" value="F:phosphatidylglycerophosphatase activity"/>
    <property type="evidence" value="ECO:0007669"/>
    <property type="project" value="InterPro"/>
</dbReference>
<proteinExistence type="predicted"/>
<dbReference type="HOGENOM" id="CLU_103734_1_2_0"/>
<protein>
    <submittedName>
        <fullName evidence="4">Phosphatidylglycerophosphatase A</fullName>
    </submittedName>
</protein>
<sequence length="151" mass="16635">MKKGLIYVIGAGLGTGYAPVAPGTAGSLLAVLLFFLWPQASFFWLMMAIVFFLIGVPVSTAIEKEHGQDPSLVVIDEVVGQWLALIFLPIFNWKIALAAFLLFRLFDIWKPFPINRSQSLKAGWGIMVDDVLAGIYANIVLQIVLRSGLLR</sequence>
<dbReference type="GO" id="GO:0006629">
    <property type="term" value="P:lipid metabolic process"/>
    <property type="evidence" value="ECO:0007669"/>
    <property type="project" value="InterPro"/>
</dbReference>
<dbReference type="KEGG" id="caby:Cabys_3936"/>
<evidence type="ECO:0000313" key="3">
    <source>
        <dbReference type="EMBL" id="APF20681.1"/>
    </source>
</evidence>
<dbReference type="PIRSF" id="PIRSF006162">
    <property type="entry name" value="PgpA"/>
    <property type="match status" value="1"/>
</dbReference>
<dbReference type="RefSeq" id="WP_006927870.1">
    <property type="nucleotide sequence ID" value="NZ_CM001402.1"/>
</dbReference>
<dbReference type="FunCoup" id="H1XX81">
    <property type="interactions" value="144"/>
</dbReference>
<dbReference type="PANTHER" id="PTHR36305">
    <property type="entry name" value="PHOSPHATIDYLGLYCEROPHOSPHATASE A"/>
    <property type="match status" value="1"/>
</dbReference>
<feature type="transmembrane region" description="Helical" evidence="1">
    <location>
        <begin position="42"/>
        <end position="62"/>
    </location>
</feature>
<feature type="transmembrane region" description="Helical" evidence="1">
    <location>
        <begin position="6"/>
        <end position="35"/>
    </location>
</feature>
<gene>
    <name evidence="3" type="ORF">Cabys_3936</name>
    <name evidence="4" type="ORF">Calab_1192</name>
</gene>
<dbReference type="PANTHER" id="PTHR36305:SF1">
    <property type="entry name" value="PHOSPHATIDYLGLYCEROPHOSPHATASE A"/>
    <property type="match status" value="1"/>
</dbReference>
<feature type="domain" description="YutG/PgpA" evidence="2">
    <location>
        <begin position="9"/>
        <end position="144"/>
    </location>
</feature>
<dbReference type="InterPro" id="IPR036681">
    <property type="entry name" value="PgpA-like_sf"/>
</dbReference>
<keyword evidence="5" id="KW-1185">Reference proteome</keyword>
<keyword evidence="1" id="KW-1133">Transmembrane helix</keyword>
<evidence type="ECO:0000313" key="4">
    <source>
        <dbReference type="EMBL" id="EHO40818.1"/>
    </source>
</evidence>
<dbReference type="EMBL" id="CM001402">
    <property type="protein sequence ID" value="EHO40818.1"/>
    <property type="molecule type" value="Genomic_DNA"/>
</dbReference>
<reference evidence="3 6" key="2">
    <citation type="submission" date="2016-11" db="EMBL/GenBank/DDBJ databases">
        <title>Genomic analysis of Caldithrix abyssi and proposal of a novel bacterial phylum Caldithrichaeota.</title>
        <authorList>
            <person name="Kublanov I."/>
            <person name="Sigalova O."/>
            <person name="Gavrilov S."/>
            <person name="Lebedinsky A."/>
            <person name="Ivanova N."/>
            <person name="Daum C."/>
            <person name="Reddy T."/>
            <person name="Klenk H.P."/>
            <person name="Goker M."/>
            <person name="Reva O."/>
            <person name="Miroshnichenko M."/>
            <person name="Kyprides N."/>
            <person name="Woyke T."/>
            <person name="Gelfand M."/>
        </authorList>
    </citation>
    <scope>NUCLEOTIDE SEQUENCE [LARGE SCALE GENOMIC DNA]</scope>
    <source>
        <strain evidence="3 6">LF13</strain>
    </source>
</reference>
<feature type="transmembrane region" description="Helical" evidence="1">
    <location>
        <begin position="82"/>
        <end position="103"/>
    </location>
</feature>
<dbReference type="InterPro" id="IPR026037">
    <property type="entry name" value="PgpA"/>
</dbReference>
<feature type="transmembrane region" description="Helical" evidence="1">
    <location>
        <begin position="124"/>
        <end position="145"/>
    </location>
</feature>
<dbReference type="Proteomes" id="UP000004671">
    <property type="component" value="Chromosome"/>
</dbReference>
<evidence type="ECO:0000313" key="6">
    <source>
        <dbReference type="Proteomes" id="UP000183868"/>
    </source>
</evidence>
<dbReference type="InterPro" id="IPR007686">
    <property type="entry name" value="YutG/PgpA"/>
</dbReference>
<dbReference type="STRING" id="880073.Cabys_3936"/>
<dbReference type="Pfam" id="PF04608">
    <property type="entry name" value="PgpA"/>
    <property type="match status" value="1"/>
</dbReference>
<reference evidence="4 5" key="1">
    <citation type="submission" date="2011-09" db="EMBL/GenBank/DDBJ databases">
        <title>The permanent draft genome of Caldithrix abyssi DSM 13497.</title>
        <authorList>
            <consortium name="US DOE Joint Genome Institute (JGI-PGF)"/>
            <person name="Lucas S."/>
            <person name="Han J."/>
            <person name="Lapidus A."/>
            <person name="Bruce D."/>
            <person name="Goodwin L."/>
            <person name="Pitluck S."/>
            <person name="Peters L."/>
            <person name="Kyrpides N."/>
            <person name="Mavromatis K."/>
            <person name="Ivanova N."/>
            <person name="Mikhailova N."/>
            <person name="Chertkov O."/>
            <person name="Detter J.C."/>
            <person name="Tapia R."/>
            <person name="Han C."/>
            <person name="Land M."/>
            <person name="Hauser L."/>
            <person name="Markowitz V."/>
            <person name="Cheng J.-F."/>
            <person name="Hugenholtz P."/>
            <person name="Woyke T."/>
            <person name="Wu D."/>
            <person name="Spring S."/>
            <person name="Brambilla E."/>
            <person name="Klenk H.-P."/>
            <person name="Eisen J.A."/>
        </authorList>
    </citation>
    <scope>NUCLEOTIDE SEQUENCE [LARGE SCALE GENOMIC DNA]</scope>
    <source>
        <strain evidence="4 5">DSM 13497</strain>
    </source>
</reference>
<evidence type="ECO:0000313" key="5">
    <source>
        <dbReference type="Proteomes" id="UP000004671"/>
    </source>
</evidence>
<evidence type="ECO:0000256" key="1">
    <source>
        <dbReference type="SAM" id="Phobius"/>
    </source>
</evidence>
<dbReference type="OrthoDB" id="9804091at2"/>
<dbReference type="Proteomes" id="UP000183868">
    <property type="component" value="Chromosome"/>
</dbReference>
<keyword evidence="1" id="KW-0472">Membrane</keyword>
<dbReference type="AlphaFoldDB" id="H1XX81"/>
<dbReference type="PaxDb" id="880073-Calab_1192"/>
<name>H1XX81_CALAY</name>
<accession>H1XX81</accession>
<organism evidence="4 5">
    <name type="scientific">Caldithrix abyssi DSM 13497</name>
    <dbReference type="NCBI Taxonomy" id="880073"/>
    <lineage>
        <taxon>Bacteria</taxon>
        <taxon>Pseudomonadati</taxon>
        <taxon>Calditrichota</taxon>
        <taxon>Calditrichia</taxon>
        <taxon>Calditrichales</taxon>
        <taxon>Calditrichaceae</taxon>
        <taxon>Caldithrix</taxon>
    </lineage>
</organism>
<evidence type="ECO:0000259" key="2">
    <source>
        <dbReference type="Pfam" id="PF04608"/>
    </source>
</evidence>
<dbReference type="SUPFAM" id="SSF101307">
    <property type="entry name" value="YutG-like"/>
    <property type="match status" value="1"/>
</dbReference>
<dbReference type="eggNOG" id="COG1267">
    <property type="taxonomic scope" value="Bacteria"/>
</dbReference>
<dbReference type="EMBL" id="CP018099">
    <property type="protein sequence ID" value="APF20681.1"/>
    <property type="molecule type" value="Genomic_DNA"/>
</dbReference>
<keyword evidence="1" id="KW-0812">Transmembrane</keyword>
<dbReference type="CDD" id="cd06971">
    <property type="entry name" value="PgpA"/>
    <property type="match status" value="1"/>
</dbReference>